<sequence length="232" mass="26719">MTFPTLNLTLSRRRHEEMEANNEFFPTGLTTEQQRLRELILAEIPLYKDGRDKQLGAGLYDIEVGNALYRIFTAEGMDLRTAADDGFWRFLSLKLVPDLVKSRWVNGSAVRFWKGRSRIWLRATWWTVHLTWQGTEEATKAVLENVTTDTVVQLVERPGRAGFRIELTRSLFMERNLRKPSQDQFRAVMKLNTAKVLVVEPSCCEGGFEGYAKALFNEAGCLDTRLQPRTEK</sequence>
<evidence type="ECO:0000313" key="1">
    <source>
        <dbReference type="EMBL" id="RON34089.1"/>
    </source>
</evidence>
<dbReference type="InterPro" id="IPR045920">
    <property type="entry name" value="DUF6339"/>
</dbReference>
<proteinExistence type="predicted"/>
<name>A0A423J8T1_9PSED</name>
<dbReference type="EMBL" id="MOBL01000007">
    <property type="protein sequence ID" value="RON34089.1"/>
    <property type="molecule type" value="Genomic_DNA"/>
</dbReference>
<organism evidence="1 2">
    <name type="scientific">Pseudomonas frederiksbergensis</name>
    <dbReference type="NCBI Taxonomy" id="104087"/>
    <lineage>
        <taxon>Bacteria</taxon>
        <taxon>Pseudomonadati</taxon>
        <taxon>Pseudomonadota</taxon>
        <taxon>Gammaproteobacteria</taxon>
        <taxon>Pseudomonadales</taxon>
        <taxon>Pseudomonadaceae</taxon>
        <taxon>Pseudomonas</taxon>
    </lineage>
</organism>
<evidence type="ECO:0000313" key="2">
    <source>
        <dbReference type="Proteomes" id="UP000283260"/>
    </source>
</evidence>
<protein>
    <submittedName>
        <fullName evidence="1">Uncharacterized protein</fullName>
    </submittedName>
</protein>
<dbReference type="Proteomes" id="UP000283260">
    <property type="component" value="Unassembled WGS sequence"/>
</dbReference>
<accession>A0A423J8T1</accession>
<reference evidence="1 2" key="1">
    <citation type="submission" date="2016-10" db="EMBL/GenBank/DDBJ databases">
        <title>Comparative genome analysis of multiple Pseudomonas spp. focuses on biocontrol and plant growth promoting traits.</title>
        <authorList>
            <person name="Tao X.-Y."/>
            <person name="Taylor C.G."/>
        </authorList>
    </citation>
    <scope>NUCLEOTIDE SEQUENCE [LARGE SCALE GENOMIC DNA]</scope>
    <source>
        <strain evidence="1 2">94G2</strain>
    </source>
</reference>
<comment type="caution">
    <text evidence="1">The sequence shown here is derived from an EMBL/GenBank/DDBJ whole genome shotgun (WGS) entry which is preliminary data.</text>
</comment>
<dbReference type="RefSeq" id="WP_123495795.1">
    <property type="nucleotide sequence ID" value="NZ_MOBL01000007.1"/>
</dbReference>
<gene>
    <name evidence="1" type="ORF">BK661_08320</name>
</gene>
<dbReference type="AlphaFoldDB" id="A0A423J8T1"/>
<dbReference type="Pfam" id="PF19866">
    <property type="entry name" value="DUF6339"/>
    <property type="match status" value="1"/>
</dbReference>